<feature type="domain" description="Baseplate J-like central" evidence="1">
    <location>
        <begin position="117"/>
        <end position="185"/>
    </location>
</feature>
<name>A0A1S1N6R1_9GAMM</name>
<proteinExistence type="predicted"/>
<dbReference type="PANTHER" id="PTHR35862:SF1">
    <property type="entry name" value="FELS-2 PROPHAGE PROTEIN"/>
    <property type="match status" value="1"/>
</dbReference>
<comment type="caution">
    <text evidence="2">The sequence shown here is derived from an EMBL/GenBank/DDBJ whole genome shotgun (WGS) entry which is preliminary data.</text>
</comment>
<dbReference type="OrthoDB" id="9793802at2"/>
<protein>
    <submittedName>
        <fullName evidence="2">Baseplate assembly protein</fullName>
    </submittedName>
</protein>
<gene>
    <name evidence="2" type="ORF">BIW53_05765</name>
</gene>
<evidence type="ECO:0000313" key="2">
    <source>
        <dbReference type="EMBL" id="OHU96827.1"/>
    </source>
</evidence>
<dbReference type="AlphaFoldDB" id="A0A1S1N6R1"/>
<dbReference type="EMBL" id="MNAN01000026">
    <property type="protein sequence ID" value="OHU96827.1"/>
    <property type="molecule type" value="Genomic_DNA"/>
</dbReference>
<dbReference type="PIRSF" id="PIRSF020481">
    <property type="entry name" value="BAP"/>
    <property type="match status" value="1"/>
</dbReference>
<dbReference type="InterPro" id="IPR058531">
    <property type="entry name" value="Baseplate_J_M"/>
</dbReference>
<dbReference type="Proteomes" id="UP000180253">
    <property type="component" value="Unassembled WGS sequence"/>
</dbReference>
<dbReference type="Pfam" id="PF26078">
    <property type="entry name" value="Baseplate_J_M"/>
    <property type="match status" value="1"/>
</dbReference>
<keyword evidence="3" id="KW-1185">Reference proteome</keyword>
<evidence type="ECO:0000259" key="1">
    <source>
        <dbReference type="Pfam" id="PF26078"/>
    </source>
</evidence>
<reference evidence="2 3" key="1">
    <citation type="submission" date="2016-10" db="EMBL/GenBank/DDBJ databases">
        <title>Pseudoalteromonas amylolytica sp. nov., isolated from the surface seawater.</title>
        <authorList>
            <person name="Wu Y.-H."/>
            <person name="Cheng H."/>
            <person name="Jin X.-B."/>
            <person name="Wang C.-S."/>
            <person name="Xu X.-W."/>
        </authorList>
    </citation>
    <scope>NUCLEOTIDE SEQUENCE [LARGE SCALE GENOMIC DNA]</scope>
    <source>
        <strain evidence="2 3">JCM 12483</strain>
    </source>
</reference>
<dbReference type="RefSeq" id="WP_070990910.1">
    <property type="nucleotide sequence ID" value="NZ_CBCSHD010000001.1"/>
</dbReference>
<dbReference type="InterPro" id="IPR014507">
    <property type="entry name" value="Baseplate_assembly_J_pred"/>
</dbReference>
<dbReference type="PANTHER" id="PTHR35862">
    <property type="entry name" value="FELS-2 PROPHAGE PROTEIN"/>
    <property type="match status" value="1"/>
</dbReference>
<sequence>MSTHIDLSKLPDPNIIESLSFEDIYETRKARFISLAPEFAQALELESDPLNVWLQVESYQELLLRQRINEAAQSNLLAFAKSTDLEHLGAFYGVERVANESDDEYRTRIRNNTIASSTAGSAEHYRNHAINAAPSDINDVSVFSPGNGEVIITILAKDLTKAAATLEKVKTAVTDDAVKMLTDKLEINSAQLVEIDVTADVYLQDDTPRSVFDELESALRTAWQQQARLEWDLAPSWIAAQLHKKGVRHVDIHSPSGLQKMSHAQCAVPGNITLTLRT</sequence>
<organism evidence="2 3">
    <name type="scientific">Pseudoalteromonas byunsanensis</name>
    <dbReference type="NCBI Taxonomy" id="327939"/>
    <lineage>
        <taxon>Bacteria</taxon>
        <taxon>Pseudomonadati</taxon>
        <taxon>Pseudomonadota</taxon>
        <taxon>Gammaproteobacteria</taxon>
        <taxon>Alteromonadales</taxon>
        <taxon>Pseudoalteromonadaceae</taxon>
        <taxon>Pseudoalteromonas</taxon>
    </lineage>
</organism>
<dbReference type="STRING" id="327939.BIW53_05765"/>
<dbReference type="InterPro" id="IPR052726">
    <property type="entry name" value="Phage_Baseplate_Hub"/>
</dbReference>
<evidence type="ECO:0000313" key="3">
    <source>
        <dbReference type="Proteomes" id="UP000180253"/>
    </source>
</evidence>
<accession>A0A1S1N6R1</accession>